<dbReference type="PROSITE" id="PS51257">
    <property type="entry name" value="PROKAR_LIPOPROTEIN"/>
    <property type="match status" value="1"/>
</dbReference>
<evidence type="ECO:0000256" key="2">
    <source>
        <dbReference type="SAM" id="Phobius"/>
    </source>
</evidence>
<protein>
    <submittedName>
        <fullName evidence="3">Uncharacterized protein</fullName>
    </submittedName>
</protein>
<proteinExistence type="predicted"/>
<keyword evidence="4" id="KW-1185">Reference proteome</keyword>
<evidence type="ECO:0000313" key="4">
    <source>
        <dbReference type="Proteomes" id="UP000316770"/>
    </source>
</evidence>
<keyword evidence="2" id="KW-1133">Transmembrane helix</keyword>
<dbReference type="EMBL" id="CP036318">
    <property type="protein sequence ID" value="QDV59002.1"/>
    <property type="molecule type" value="Genomic_DNA"/>
</dbReference>
<evidence type="ECO:0000313" key="3">
    <source>
        <dbReference type="EMBL" id="QDV59002.1"/>
    </source>
</evidence>
<organism evidence="3 4">
    <name type="scientific">Rosistilla oblonga</name>
    <dbReference type="NCBI Taxonomy" id="2527990"/>
    <lineage>
        <taxon>Bacteria</taxon>
        <taxon>Pseudomonadati</taxon>
        <taxon>Planctomycetota</taxon>
        <taxon>Planctomycetia</taxon>
        <taxon>Pirellulales</taxon>
        <taxon>Pirellulaceae</taxon>
        <taxon>Rosistilla</taxon>
    </lineage>
</organism>
<dbReference type="Proteomes" id="UP000316770">
    <property type="component" value="Chromosome"/>
</dbReference>
<dbReference type="AlphaFoldDB" id="A0A518J0Z7"/>
<keyword evidence="2" id="KW-0472">Membrane</keyword>
<evidence type="ECO:0000256" key="1">
    <source>
        <dbReference type="SAM" id="MobiDB-lite"/>
    </source>
</evidence>
<reference evidence="3 4" key="1">
    <citation type="submission" date="2019-02" db="EMBL/GenBank/DDBJ databases">
        <title>Deep-cultivation of Planctomycetes and their phenomic and genomic characterization uncovers novel biology.</title>
        <authorList>
            <person name="Wiegand S."/>
            <person name="Jogler M."/>
            <person name="Boedeker C."/>
            <person name="Pinto D."/>
            <person name="Vollmers J."/>
            <person name="Rivas-Marin E."/>
            <person name="Kohn T."/>
            <person name="Peeters S.H."/>
            <person name="Heuer A."/>
            <person name="Rast P."/>
            <person name="Oberbeckmann S."/>
            <person name="Bunk B."/>
            <person name="Jeske O."/>
            <person name="Meyerdierks A."/>
            <person name="Storesund J.E."/>
            <person name="Kallscheuer N."/>
            <person name="Luecker S."/>
            <person name="Lage O.M."/>
            <person name="Pohl T."/>
            <person name="Merkel B.J."/>
            <person name="Hornburger P."/>
            <person name="Mueller R.-W."/>
            <person name="Bruemmer F."/>
            <person name="Labrenz M."/>
            <person name="Spormann A.M."/>
            <person name="Op den Camp H."/>
            <person name="Overmann J."/>
            <person name="Amann R."/>
            <person name="Jetten M.S.M."/>
            <person name="Mascher T."/>
            <person name="Medema M.H."/>
            <person name="Devos D.P."/>
            <person name="Kaster A.-K."/>
            <person name="Ovreas L."/>
            <person name="Rohde M."/>
            <person name="Galperin M.Y."/>
            <person name="Jogler C."/>
        </authorList>
    </citation>
    <scope>NUCLEOTIDE SEQUENCE [LARGE SCALE GENOMIC DNA]</scope>
    <source>
        <strain evidence="3 4">Mal33</strain>
    </source>
</reference>
<feature type="transmembrane region" description="Helical" evidence="2">
    <location>
        <begin position="38"/>
        <end position="62"/>
    </location>
</feature>
<feature type="compositionally biased region" description="Low complexity" evidence="1">
    <location>
        <begin position="229"/>
        <end position="238"/>
    </location>
</feature>
<sequence length="320" mass="34389">MPPLRLILTGFAITLVVGCTEMVTEGDAKVFQTSSVGATIRTVFGLVLIVLAGVAVAGSLLPDRKPKNRQATAKEKLTSGQRMGLALFGFAIGMVGLFLAAISLIFPHNLHVSVYPDRVEMASTFSQTGGNEVVVPFSNVASVEIRDEINTVGKSKKHLVFSMKGGGEIKAAAGNNELQSLQTIQETLTTYKSQAPAVTRRRPARGPGDVKARLQPAPQTPKTEETAETKPAASSAPAPTYTLKRYPIKIPIPSDQSPVLPDTVVNVGEKLNACYAGRWHKVTVVAVNSDGTITCNWDSWPTYTYHMLREDLTLDKSNAQ</sequence>
<feature type="region of interest" description="Disordered" evidence="1">
    <location>
        <begin position="195"/>
        <end position="238"/>
    </location>
</feature>
<keyword evidence="2" id="KW-0812">Transmembrane</keyword>
<gene>
    <name evidence="3" type="ORF">Mal33_50270</name>
</gene>
<name>A0A518J0Z7_9BACT</name>
<feature type="transmembrane region" description="Helical" evidence="2">
    <location>
        <begin position="83"/>
        <end position="106"/>
    </location>
</feature>
<accession>A0A518J0Z7</accession>